<evidence type="ECO:0000259" key="4">
    <source>
        <dbReference type="PROSITE" id="PS50237"/>
    </source>
</evidence>
<dbReference type="SUPFAM" id="SSF56204">
    <property type="entry name" value="Hect, E3 ligase catalytic domain"/>
    <property type="match status" value="1"/>
</dbReference>
<organism evidence="5 6">
    <name type="scientific">Bemisia tabaci</name>
    <name type="common">Sweetpotato whitefly</name>
    <name type="synonym">Aleurodes tabaci</name>
    <dbReference type="NCBI Taxonomy" id="7038"/>
    <lineage>
        <taxon>Eukaryota</taxon>
        <taxon>Metazoa</taxon>
        <taxon>Ecdysozoa</taxon>
        <taxon>Arthropoda</taxon>
        <taxon>Hexapoda</taxon>
        <taxon>Insecta</taxon>
        <taxon>Pterygota</taxon>
        <taxon>Neoptera</taxon>
        <taxon>Paraneoptera</taxon>
        <taxon>Hemiptera</taxon>
        <taxon>Sternorrhyncha</taxon>
        <taxon>Aleyrodoidea</taxon>
        <taxon>Aleyrodidae</taxon>
        <taxon>Aleyrodinae</taxon>
        <taxon>Bemisia</taxon>
    </lineage>
</organism>
<dbReference type="GO" id="GO:0004842">
    <property type="term" value="F:ubiquitin-protein transferase activity"/>
    <property type="evidence" value="ECO:0007669"/>
    <property type="project" value="InterPro"/>
</dbReference>
<evidence type="ECO:0000256" key="1">
    <source>
        <dbReference type="ARBA" id="ARBA00022786"/>
    </source>
</evidence>
<accession>A0A9P0ALP5</accession>
<feature type="compositionally biased region" description="Low complexity" evidence="3">
    <location>
        <begin position="36"/>
        <end position="47"/>
    </location>
</feature>
<feature type="region of interest" description="Disordered" evidence="3">
    <location>
        <begin position="80"/>
        <end position="99"/>
    </location>
</feature>
<feature type="compositionally biased region" description="Basic and acidic residues" evidence="3">
    <location>
        <begin position="84"/>
        <end position="95"/>
    </location>
</feature>
<comment type="caution">
    <text evidence="2">Lacks conserved residue(s) required for the propagation of feature annotation.</text>
</comment>
<dbReference type="PROSITE" id="PS50237">
    <property type="entry name" value="HECT"/>
    <property type="match status" value="1"/>
</dbReference>
<name>A0A9P0ALP5_BEMTA</name>
<keyword evidence="6" id="KW-1185">Reference proteome</keyword>
<sequence length="376" mass="41301">MPQPKTGGGMANAEPRTPQPTRHLNWGSAPPVVTISSSNTPSSSAHKSPLKKKIFIATEVELFPDLNDSGDLDQIYEVEERDVDESSHEENDNHADFPSCAEETEVTLKSLLTTSACLLSMYQKTNWIIDRRNPFKNAARSMRKKSFNVHLPLRITFTDSLGLNIDGAEQPELGRKEEGYDLGGLRREFFTLVLKAIRDSSGLFAGMSSTGMSFHLNYSAPARMNAITDYELAGQLIAMSLVQGGPGPNFFHPHLYEAVLSGEISTTTPDSIVHPTAARHLSLLMNAETVADLQAAVLEESCSQASLTSRPLAMAEKDELVQQFLDFHGRVKLEPILKDLCKGLEAYGLLNTIRAHPTLFKEVFCGSSEPLNAARK</sequence>
<dbReference type="Proteomes" id="UP001152759">
    <property type="component" value="Chromosome 7"/>
</dbReference>
<protein>
    <recommendedName>
        <fullName evidence="4">HECT domain-containing protein</fullName>
    </recommendedName>
</protein>
<feature type="domain" description="HECT" evidence="4">
    <location>
        <begin position="138"/>
        <end position="286"/>
    </location>
</feature>
<gene>
    <name evidence="5" type="ORF">BEMITA_LOCUS11806</name>
</gene>
<dbReference type="InterPro" id="IPR035983">
    <property type="entry name" value="Hect_E3_ubiquitin_ligase"/>
</dbReference>
<feature type="compositionally biased region" description="Gly residues" evidence="3">
    <location>
        <begin position="1"/>
        <end position="10"/>
    </location>
</feature>
<proteinExistence type="predicted"/>
<evidence type="ECO:0000313" key="5">
    <source>
        <dbReference type="EMBL" id="CAH0393399.1"/>
    </source>
</evidence>
<feature type="region of interest" description="Disordered" evidence="3">
    <location>
        <begin position="1"/>
        <end position="49"/>
    </location>
</feature>
<dbReference type="EMBL" id="OU963868">
    <property type="protein sequence ID" value="CAH0393399.1"/>
    <property type="molecule type" value="Genomic_DNA"/>
</dbReference>
<dbReference type="GO" id="GO:0009966">
    <property type="term" value="P:regulation of signal transduction"/>
    <property type="evidence" value="ECO:0007669"/>
    <property type="project" value="UniProtKB-ARBA"/>
</dbReference>
<evidence type="ECO:0000256" key="2">
    <source>
        <dbReference type="PROSITE-ProRule" id="PRU00104"/>
    </source>
</evidence>
<reference evidence="5" key="1">
    <citation type="submission" date="2021-12" db="EMBL/GenBank/DDBJ databases">
        <authorList>
            <person name="King R."/>
        </authorList>
    </citation>
    <scope>NUCLEOTIDE SEQUENCE</scope>
</reference>
<dbReference type="AlphaFoldDB" id="A0A9P0ALP5"/>
<evidence type="ECO:0000256" key="3">
    <source>
        <dbReference type="SAM" id="MobiDB-lite"/>
    </source>
</evidence>
<evidence type="ECO:0000313" key="6">
    <source>
        <dbReference type="Proteomes" id="UP001152759"/>
    </source>
</evidence>
<keyword evidence="1 2" id="KW-0833">Ubl conjugation pathway</keyword>
<dbReference type="Gene3D" id="3.90.1750.10">
    <property type="entry name" value="Hect, E3 ligase catalytic domains"/>
    <property type="match status" value="1"/>
</dbReference>
<dbReference type="InterPro" id="IPR000569">
    <property type="entry name" value="HECT_dom"/>
</dbReference>